<reference evidence="1" key="1">
    <citation type="journal article" date="2021" name="J Fungi (Basel)">
        <title>Virulence traits and population genomics of the black yeast Aureobasidium melanogenum.</title>
        <authorList>
            <person name="Cernosa A."/>
            <person name="Sun X."/>
            <person name="Gostincar C."/>
            <person name="Fang C."/>
            <person name="Gunde-Cimerman N."/>
            <person name="Song Z."/>
        </authorList>
    </citation>
    <scope>NUCLEOTIDE SEQUENCE</scope>
    <source>
        <strain evidence="1">EXF-9911</strain>
    </source>
</reference>
<gene>
    <name evidence="1" type="ORF">KCU76_g17831</name>
</gene>
<accession>A0A9P8DZL5</accession>
<evidence type="ECO:0000313" key="1">
    <source>
        <dbReference type="EMBL" id="KAG9666999.1"/>
    </source>
</evidence>
<feature type="non-terminal residue" evidence="1">
    <location>
        <position position="363"/>
    </location>
</feature>
<dbReference type="AlphaFoldDB" id="A0A9P8DZL5"/>
<dbReference type="EMBL" id="JAHFXF010001466">
    <property type="protein sequence ID" value="KAG9666999.1"/>
    <property type="molecule type" value="Genomic_DNA"/>
</dbReference>
<dbReference type="PANTHER" id="PTHR42085">
    <property type="entry name" value="F-BOX DOMAIN-CONTAINING PROTEIN"/>
    <property type="match status" value="1"/>
</dbReference>
<dbReference type="OrthoDB" id="62952at2759"/>
<reference evidence="1" key="2">
    <citation type="submission" date="2021-08" db="EMBL/GenBank/DDBJ databases">
        <authorList>
            <person name="Gostincar C."/>
            <person name="Sun X."/>
            <person name="Song Z."/>
            <person name="Gunde-Cimerman N."/>
        </authorList>
    </citation>
    <scope>NUCLEOTIDE SEQUENCE</scope>
    <source>
        <strain evidence="1">EXF-9911</strain>
    </source>
</reference>
<organism evidence="1 2">
    <name type="scientific">Aureobasidium melanogenum</name>
    <name type="common">Aureobasidium pullulans var. melanogenum</name>
    <dbReference type="NCBI Taxonomy" id="46634"/>
    <lineage>
        <taxon>Eukaryota</taxon>
        <taxon>Fungi</taxon>
        <taxon>Dikarya</taxon>
        <taxon>Ascomycota</taxon>
        <taxon>Pezizomycotina</taxon>
        <taxon>Dothideomycetes</taxon>
        <taxon>Dothideomycetidae</taxon>
        <taxon>Dothideales</taxon>
        <taxon>Saccotheciaceae</taxon>
        <taxon>Aureobasidium</taxon>
    </lineage>
</organism>
<evidence type="ECO:0000313" key="2">
    <source>
        <dbReference type="Proteomes" id="UP000779574"/>
    </source>
</evidence>
<comment type="caution">
    <text evidence="1">The sequence shown here is derived from an EMBL/GenBank/DDBJ whole genome shotgun (WGS) entry which is preliminary data.</text>
</comment>
<sequence>MAMSIARDNCLWQVKPPDLKEKSLNKLVSYAIAGLMTCKLRSSICPCQYKHIEGLNLTSEEDYDDYDWTPSGTSRPARSELVKHQDACKELYNILHQDDLVRNPYLTWSNEVLVTSLKQRGIALPRSRNKSEYALALQRADTTRTFAFMDLPQEIRLMVYEVALESDPADDHAILARSKCSTRPALLQTCRQIREEGTAIFYRINRFVLFFSSQGLEYESTSWLKTYVDAAHFQHLRYITLAISRCCGCMTSLIKIDLSCRNPLDWTDEIIESEWVGCHHVSCKEVYQPLGEIAFMQERAYHHVKPVQNAGLLAASTDAARKAIGRLWEACGQGRKMRPSLSGLLDFIKAVQEIDKSLTGGFW</sequence>
<proteinExistence type="predicted"/>
<dbReference type="PANTHER" id="PTHR42085:SF2">
    <property type="entry name" value="F-BOX DOMAIN-CONTAINING PROTEIN"/>
    <property type="match status" value="1"/>
</dbReference>
<dbReference type="Proteomes" id="UP000779574">
    <property type="component" value="Unassembled WGS sequence"/>
</dbReference>
<protein>
    <submittedName>
        <fullName evidence="1">Uncharacterized protein</fullName>
    </submittedName>
</protein>
<name>A0A9P8DZL5_AURME</name>
<dbReference type="InterPro" id="IPR038883">
    <property type="entry name" value="AN11006-like"/>
</dbReference>